<accession>A0A4S8X986</accession>
<organism evidence="2 3">
    <name type="scientific">Aureobasidium pullulans</name>
    <name type="common">Black yeast</name>
    <name type="synonym">Pullularia pullulans</name>
    <dbReference type="NCBI Taxonomy" id="5580"/>
    <lineage>
        <taxon>Eukaryota</taxon>
        <taxon>Fungi</taxon>
        <taxon>Dikarya</taxon>
        <taxon>Ascomycota</taxon>
        <taxon>Pezizomycotina</taxon>
        <taxon>Dothideomycetes</taxon>
        <taxon>Dothideomycetidae</taxon>
        <taxon>Dothideales</taxon>
        <taxon>Saccotheciaceae</taxon>
        <taxon>Aureobasidium</taxon>
    </lineage>
</organism>
<feature type="region of interest" description="Disordered" evidence="1">
    <location>
        <begin position="1"/>
        <end position="122"/>
    </location>
</feature>
<sequence length="591" mass="65434">MPRRHAASGDASPASQDTINVAMPRQHRPPTRLKLKVRPRDPEPESDPAVLLSRPKRKISRPARYSDNVIEPLIKKRRTTKIPNMYLEKSTSPPPNSGPPVGNSSDPILLTSSKPVDKSDYDSNEVYPAGYGADFLNNFIDDTPRSSLSALDSVIDSDRGHKLQPDLLPESDALPDAAGLMYDTFTDLTSEPPTFAVKEVQDTVVLSSSFSPQLDQLDNAEVCVKKLQNACHALGGLSMPPVPPRNHLSATPVVKDRDDSVEALLAAASGCDEAEAEASHSENSHDAGEPDEEMILLINKAIEILNYHIVSIRKLETQTARQEGRHAKGKRYTKGQYRTDTEQFVLSALEPLLQGGATNIGCIISSERANLLWHLYSQLIHFVTAPHFALPRTFRILQEAANGTGTQHHAKSSAVARVSSKKPSQVLPRSHSSSPVPQANRRVLNSERRRAPAVVPRRHVREHARVPMYAHNQASYGQQAPYNHFVPPQSRPMFFSQPPPPQHPASHGMFVPAGPYFNTKSRSGTAAFVPGYGNYHVPARPMFAQPNFQQYPRMPPSFHPNSWMPMPMPMPIPNFAPPSVQNSMRHLPWDW</sequence>
<gene>
    <name evidence="2" type="ORF">D6D22_07831</name>
</gene>
<proteinExistence type="predicted"/>
<dbReference type="EMBL" id="QZAL01000144">
    <property type="protein sequence ID" value="THW36093.1"/>
    <property type="molecule type" value="Genomic_DNA"/>
</dbReference>
<evidence type="ECO:0000313" key="3">
    <source>
        <dbReference type="Proteomes" id="UP000310687"/>
    </source>
</evidence>
<comment type="caution">
    <text evidence="2">The sequence shown here is derived from an EMBL/GenBank/DDBJ whole genome shotgun (WGS) entry which is preliminary data.</text>
</comment>
<evidence type="ECO:0000313" key="2">
    <source>
        <dbReference type="EMBL" id="THW36093.1"/>
    </source>
</evidence>
<feature type="compositionally biased region" description="Low complexity" evidence="1">
    <location>
        <begin position="412"/>
        <end position="424"/>
    </location>
</feature>
<feature type="region of interest" description="Disordered" evidence="1">
    <location>
        <begin position="405"/>
        <end position="456"/>
    </location>
</feature>
<reference evidence="2 3" key="1">
    <citation type="submission" date="2018-10" db="EMBL/GenBank/DDBJ databases">
        <title>Fifty Aureobasidium pullulans genomes reveal a recombining polyextremotolerant generalist.</title>
        <authorList>
            <person name="Gostincar C."/>
            <person name="Turk M."/>
            <person name="Zajc J."/>
            <person name="Gunde-Cimerman N."/>
        </authorList>
    </citation>
    <scope>NUCLEOTIDE SEQUENCE [LARGE SCALE GENOMIC DNA]</scope>
    <source>
        <strain evidence="2 3">EXF-11013</strain>
    </source>
</reference>
<name>A0A4S8X986_AURPU</name>
<evidence type="ECO:0000256" key="1">
    <source>
        <dbReference type="SAM" id="MobiDB-lite"/>
    </source>
</evidence>
<dbReference type="Proteomes" id="UP000310687">
    <property type="component" value="Unassembled WGS sequence"/>
</dbReference>
<feature type="compositionally biased region" description="Basic residues" evidence="1">
    <location>
        <begin position="25"/>
        <end position="37"/>
    </location>
</feature>
<protein>
    <submittedName>
        <fullName evidence="2">Uncharacterized protein</fullName>
    </submittedName>
</protein>
<dbReference type="AlphaFoldDB" id="A0A4S8X986"/>